<dbReference type="RefSeq" id="WP_023063977.1">
    <property type="nucleotide sequence ID" value="NZ_AUZM01000001.1"/>
</dbReference>
<dbReference type="AlphaFoldDB" id="U7QS57"/>
<evidence type="ECO:0000256" key="8">
    <source>
        <dbReference type="ARBA" id="ARBA00023136"/>
    </source>
</evidence>
<dbReference type="Pfam" id="PF02386">
    <property type="entry name" value="TrkH"/>
    <property type="match status" value="2"/>
</dbReference>
<feature type="transmembrane region" description="Helical" evidence="9">
    <location>
        <begin position="198"/>
        <end position="217"/>
    </location>
</feature>
<dbReference type="PATRIC" id="fig|1348334.3.peg.112"/>
<keyword evidence="5 9" id="KW-0812">Transmembrane</keyword>
<keyword evidence="7" id="KW-0406">Ion transport</keyword>
<feature type="transmembrane region" description="Helical" evidence="9">
    <location>
        <begin position="73"/>
        <end position="93"/>
    </location>
</feature>
<feature type="transmembrane region" description="Helical" evidence="9">
    <location>
        <begin position="143"/>
        <end position="164"/>
    </location>
</feature>
<evidence type="ECO:0000256" key="4">
    <source>
        <dbReference type="ARBA" id="ARBA00022475"/>
    </source>
</evidence>
<dbReference type="PANTHER" id="PTHR32024">
    <property type="entry name" value="TRK SYSTEM POTASSIUM UPTAKE PROTEIN TRKG-RELATED"/>
    <property type="match status" value="1"/>
</dbReference>
<dbReference type="InterPro" id="IPR003445">
    <property type="entry name" value="Cat_transpt"/>
</dbReference>
<keyword evidence="8 9" id="KW-0472">Membrane</keyword>
<evidence type="ECO:0000313" key="11">
    <source>
        <dbReference type="Proteomes" id="UP000017127"/>
    </source>
</evidence>
<dbReference type="OrthoDB" id="9810952at2"/>
<evidence type="ECO:0000256" key="1">
    <source>
        <dbReference type="ARBA" id="ARBA00004651"/>
    </source>
</evidence>
<dbReference type="GO" id="GO:0008324">
    <property type="term" value="F:monoatomic cation transmembrane transporter activity"/>
    <property type="evidence" value="ECO:0007669"/>
    <property type="project" value="InterPro"/>
</dbReference>
<dbReference type="EMBL" id="AUZM01000001">
    <property type="protein sequence ID" value="ERT09915.1"/>
    <property type="molecule type" value="Genomic_DNA"/>
</dbReference>
<gene>
    <name evidence="10" type="ORF">M595_0114</name>
</gene>
<dbReference type="GO" id="GO:0030001">
    <property type="term" value="P:metal ion transport"/>
    <property type="evidence" value="ECO:0007669"/>
    <property type="project" value="UniProtKB-ARBA"/>
</dbReference>
<name>U7QS57_9CYAN</name>
<feature type="transmembrane region" description="Helical" evidence="9">
    <location>
        <begin position="339"/>
        <end position="358"/>
    </location>
</feature>
<evidence type="ECO:0000256" key="7">
    <source>
        <dbReference type="ARBA" id="ARBA00023065"/>
    </source>
</evidence>
<sequence>MIKAETQTVIRNTGLLVHIPGGMALLSLPICLIFQEFYCILPFIVTAIISVGLGQLFYRLFRKKAETHLREAMLTVALSWGLIPLIGATPFLLTVSQSSPDISLTVLGFNNPWNAFFEAFSGFTSTGLSMAVSPSKLPHSLQWWRSFMEWIGGVGVIVLILSILEPSLSNYKLYSAEGRNTNLADSVTDTVRWIWKIYLLYTIISIILLRVAGMPWWDAINHGMTGISTGGFSIKDNSIGSYDPIIQIATIMIMTAGAISFYIHSKLIKERRISVLWSDSQHRLFWLILFFGILVLAWENRQFEGRILILDTIFQWVSALGTCGFNTVKIQDWSAAAKLILSIGLFTGAAAGSTAGGLKLSRVVSLGKGILWRVQHILKQPDGIPHYEIDGQKLTEEEANNRVQGAAVLAVFWISLIVVGTIILVHFAKPIYSLSDVIFEVTSALGGVGLSTGITDPLLHWAGKLVLMMFMWMGRLEVIPVVILLTSLFAWVRVRFEKIF</sequence>
<dbReference type="PANTHER" id="PTHR32024:SF2">
    <property type="entry name" value="TRK SYSTEM POTASSIUM UPTAKE PROTEIN TRKG-RELATED"/>
    <property type="match status" value="1"/>
</dbReference>
<dbReference type="Proteomes" id="UP000017127">
    <property type="component" value="Unassembled WGS sequence"/>
</dbReference>
<feature type="transmembrane region" description="Helical" evidence="9">
    <location>
        <begin position="41"/>
        <end position="61"/>
    </location>
</feature>
<feature type="transmembrane region" description="Helical" evidence="9">
    <location>
        <begin position="284"/>
        <end position="301"/>
    </location>
</feature>
<keyword evidence="6 9" id="KW-1133">Transmembrane helix</keyword>
<evidence type="ECO:0000256" key="9">
    <source>
        <dbReference type="SAM" id="Phobius"/>
    </source>
</evidence>
<evidence type="ECO:0000256" key="6">
    <source>
        <dbReference type="ARBA" id="ARBA00022989"/>
    </source>
</evidence>
<feature type="transmembrane region" description="Helical" evidence="9">
    <location>
        <begin position="403"/>
        <end position="425"/>
    </location>
</feature>
<feature type="transmembrane region" description="Helical" evidence="9">
    <location>
        <begin position="466"/>
        <end position="492"/>
    </location>
</feature>
<proteinExistence type="inferred from homology"/>
<feature type="transmembrane region" description="Helical" evidence="9">
    <location>
        <begin position="245"/>
        <end position="263"/>
    </location>
</feature>
<keyword evidence="3" id="KW-0813">Transport</keyword>
<evidence type="ECO:0000256" key="3">
    <source>
        <dbReference type="ARBA" id="ARBA00022448"/>
    </source>
</evidence>
<keyword evidence="11" id="KW-1185">Reference proteome</keyword>
<reference evidence="10 11" key="1">
    <citation type="journal article" date="2013" name="Front. Microbiol.">
        <title>Comparative genomic analyses of the cyanobacterium, Lyngbya aestuarii BL J, a powerful hydrogen producer.</title>
        <authorList>
            <person name="Kothari A."/>
            <person name="Vaughn M."/>
            <person name="Garcia-Pichel F."/>
        </authorList>
    </citation>
    <scope>NUCLEOTIDE SEQUENCE [LARGE SCALE GENOMIC DNA]</scope>
    <source>
        <strain evidence="10 11">BL J</strain>
    </source>
</reference>
<evidence type="ECO:0000313" key="10">
    <source>
        <dbReference type="EMBL" id="ERT09915.1"/>
    </source>
</evidence>
<feature type="transmembrane region" description="Helical" evidence="9">
    <location>
        <begin position="437"/>
        <end position="454"/>
    </location>
</feature>
<feature type="transmembrane region" description="Helical" evidence="9">
    <location>
        <begin position="307"/>
        <end position="327"/>
    </location>
</feature>
<keyword evidence="4" id="KW-1003">Cell membrane</keyword>
<dbReference type="GO" id="GO:0005886">
    <property type="term" value="C:plasma membrane"/>
    <property type="evidence" value="ECO:0007669"/>
    <property type="project" value="UniProtKB-SubCell"/>
</dbReference>
<evidence type="ECO:0000256" key="2">
    <source>
        <dbReference type="ARBA" id="ARBA00009137"/>
    </source>
</evidence>
<feature type="transmembrane region" description="Helical" evidence="9">
    <location>
        <begin position="12"/>
        <end position="35"/>
    </location>
</feature>
<organism evidence="10 11">
    <name type="scientific">Lyngbya aestuarii BL J</name>
    <dbReference type="NCBI Taxonomy" id="1348334"/>
    <lineage>
        <taxon>Bacteria</taxon>
        <taxon>Bacillati</taxon>
        <taxon>Cyanobacteriota</taxon>
        <taxon>Cyanophyceae</taxon>
        <taxon>Oscillatoriophycideae</taxon>
        <taxon>Oscillatoriales</taxon>
        <taxon>Microcoleaceae</taxon>
        <taxon>Lyngbya</taxon>
    </lineage>
</organism>
<accession>U7QS57</accession>
<evidence type="ECO:0000256" key="5">
    <source>
        <dbReference type="ARBA" id="ARBA00022692"/>
    </source>
</evidence>
<comment type="subcellular location">
    <subcellularLocation>
        <location evidence="1">Cell membrane</location>
        <topology evidence="1">Multi-pass membrane protein</topology>
    </subcellularLocation>
</comment>
<protein>
    <submittedName>
        <fullName evidence="10">Cation transport family protein</fullName>
    </submittedName>
</protein>
<comment type="caution">
    <text evidence="10">The sequence shown here is derived from an EMBL/GenBank/DDBJ whole genome shotgun (WGS) entry which is preliminary data.</text>
</comment>
<comment type="similarity">
    <text evidence="2">Belongs to the TrkH potassium transport family.</text>
</comment>